<reference evidence="2" key="1">
    <citation type="journal article" date="2020" name="Nature">
        <title>Giant virus diversity and host interactions through global metagenomics.</title>
        <authorList>
            <person name="Schulz F."/>
            <person name="Roux S."/>
            <person name="Paez-Espino D."/>
            <person name="Jungbluth S."/>
            <person name="Walsh D.A."/>
            <person name="Denef V.J."/>
            <person name="McMahon K.D."/>
            <person name="Konstantinidis K.T."/>
            <person name="Eloe-Fadrosh E.A."/>
            <person name="Kyrpides N.C."/>
            <person name="Woyke T."/>
        </authorList>
    </citation>
    <scope>NUCLEOTIDE SEQUENCE</scope>
    <source>
        <strain evidence="2">GVMAG-M-3300025778-1</strain>
    </source>
</reference>
<sequence length="68" mass="7211">MFSGKFKHVALYGLLFFILSHPIVYGLTNSVLGPLVAPTISGGAPTTYGLVVHSVVFAAVAYLLHKHA</sequence>
<dbReference type="EMBL" id="MN740318">
    <property type="protein sequence ID" value="QHT99914.1"/>
    <property type="molecule type" value="Genomic_DNA"/>
</dbReference>
<keyword evidence="1" id="KW-0812">Transmembrane</keyword>
<organism evidence="2">
    <name type="scientific">viral metagenome</name>
    <dbReference type="NCBI Taxonomy" id="1070528"/>
    <lineage>
        <taxon>unclassified sequences</taxon>
        <taxon>metagenomes</taxon>
        <taxon>organismal metagenomes</taxon>
    </lineage>
</organism>
<protein>
    <submittedName>
        <fullName evidence="2">Uncharacterized protein</fullName>
    </submittedName>
</protein>
<feature type="transmembrane region" description="Helical" evidence="1">
    <location>
        <begin position="47"/>
        <end position="64"/>
    </location>
</feature>
<feature type="transmembrane region" description="Helical" evidence="1">
    <location>
        <begin position="9"/>
        <end position="27"/>
    </location>
</feature>
<evidence type="ECO:0000313" key="2">
    <source>
        <dbReference type="EMBL" id="QHT99914.1"/>
    </source>
</evidence>
<accession>A0A6C0J2L6</accession>
<proteinExistence type="predicted"/>
<evidence type="ECO:0000256" key="1">
    <source>
        <dbReference type="SAM" id="Phobius"/>
    </source>
</evidence>
<keyword evidence="1" id="KW-0472">Membrane</keyword>
<keyword evidence="1" id="KW-1133">Transmembrane helix</keyword>
<name>A0A6C0J2L6_9ZZZZ</name>
<dbReference type="AlphaFoldDB" id="A0A6C0J2L6"/>